<dbReference type="RefSeq" id="WP_136496178.1">
    <property type="nucleotide sequence ID" value="NZ_CP046052.1"/>
</dbReference>
<protein>
    <recommendedName>
        <fullName evidence="4">O-antigen ligase domain-containing protein</fullName>
    </recommendedName>
</protein>
<feature type="transmembrane region" description="Helical" evidence="1">
    <location>
        <begin position="136"/>
        <end position="157"/>
    </location>
</feature>
<name>A0A6B8KFY0_9HYPH</name>
<accession>A0A6B8KFY0</accession>
<feature type="transmembrane region" description="Helical" evidence="1">
    <location>
        <begin position="80"/>
        <end position="101"/>
    </location>
</feature>
<feature type="transmembrane region" description="Helical" evidence="1">
    <location>
        <begin position="43"/>
        <end position="60"/>
    </location>
</feature>
<feature type="transmembrane region" description="Helical" evidence="1">
    <location>
        <begin position="12"/>
        <end position="37"/>
    </location>
</feature>
<reference evidence="2 3" key="1">
    <citation type="submission" date="2019-11" db="EMBL/GenBank/DDBJ databases">
        <title>The genome sequence of Methylocystis heyeri.</title>
        <authorList>
            <person name="Oshkin I.Y."/>
            <person name="Miroshnikov K."/>
            <person name="Dedysh S.N."/>
        </authorList>
    </citation>
    <scope>NUCLEOTIDE SEQUENCE [LARGE SCALE GENOMIC DNA]</scope>
    <source>
        <strain evidence="2 3">H2</strain>
    </source>
</reference>
<dbReference type="KEGG" id="mhey:H2LOC_009460"/>
<keyword evidence="1" id="KW-0812">Transmembrane</keyword>
<evidence type="ECO:0000256" key="1">
    <source>
        <dbReference type="SAM" id="Phobius"/>
    </source>
</evidence>
<organism evidence="2 3">
    <name type="scientific">Methylocystis heyeri</name>
    <dbReference type="NCBI Taxonomy" id="391905"/>
    <lineage>
        <taxon>Bacteria</taxon>
        <taxon>Pseudomonadati</taxon>
        <taxon>Pseudomonadota</taxon>
        <taxon>Alphaproteobacteria</taxon>
        <taxon>Hyphomicrobiales</taxon>
        <taxon>Methylocystaceae</taxon>
        <taxon>Methylocystis</taxon>
    </lineage>
</organism>
<keyword evidence="1" id="KW-0472">Membrane</keyword>
<dbReference type="OrthoDB" id="8437837at2"/>
<dbReference type="AlphaFoldDB" id="A0A6B8KFY0"/>
<keyword evidence="1" id="KW-1133">Transmembrane helix</keyword>
<feature type="transmembrane region" description="Helical" evidence="1">
    <location>
        <begin position="218"/>
        <end position="234"/>
    </location>
</feature>
<feature type="transmembrane region" description="Helical" evidence="1">
    <location>
        <begin position="246"/>
        <end position="265"/>
    </location>
</feature>
<gene>
    <name evidence="2" type="ORF">H2LOC_009460</name>
</gene>
<keyword evidence="3" id="KW-1185">Reference proteome</keyword>
<sequence>MTASARRANENPAGAASALLTRIGVFLLFMVSLLAPILAGQTIYILLPVGAALLLAGATVSPETGEKTKSLREMLAKPPVVGALFLVTFTGLSLTWTPFASQSVERFVKDGATLALVAIAAGFLPQRTRTCNLNLLPIGVAAAAASLAAAGALSLWARKQLTIEELIDGTALARSGVGLCLLMWPAAGALAVRGRWYLAGALTALSTAAVLLSGAPNVAPALIAGGAVFLLSFGRSRRVARPLGSVAAAIIALAPILALAVHFALGPRTPDFARSLDVWGRIVATDGPRTLIGHGFGSAFYGLFGGYLDPRTPRSLAFQIWFDLGALGAGAFAAMAAKAFSRIGPLRPALAPFLLAGLGAGLSICLLGPAAEQLWAFTLAGLDAIAYVLVIRGQFRKKRPQVPTSWSSPAEEK</sequence>
<evidence type="ECO:0000313" key="2">
    <source>
        <dbReference type="EMBL" id="QGM45911.1"/>
    </source>
</evidence>
<feature type="transmembrane region" description="Helical" evidence="1">
    <location>
        <begin position="316"/>
        <end position="337"/>
    </location>
</feature>
<feature type="transmembrane region" description="Helical" evidence="1">
    <location>
        <begin position="349"/>
        <end position="368"/>
    </location>
</feature>
<proteinExistence type="predicted"/>
<dbReference type="Proteomes" id="UP000309061">
    <property type="component" value="Chromosome"/>
</dbReference>
<evidence type="ECO:0000313" key="3">
    <source>
        <dbReference type="Proteomes" id="UP000309061"/>
    </source>
</evidence>
<dbReference type="EMBL" id="CP046052">
    <property type="protein sequence ID" value="QGM45911.1"/>
    <property type="molecule type" value="Genomic_DNA"/>
</dbReference>
<feature type="transmembrane region" description="Helical" evidence="1">
    <location>
        <begin position="374"/>
        <end position="391"/>
    </location>
</feature>
<evidence type="ECO:0008006" key="4">
    <source>
        <dbReference type="Google" id="ProtNLM"/>
    </source>
</evidence>